<name>A0A212S4T0_RHOAC</name>
<evidence type="ECO:0000256" key="1">
    <source>
        <dbReference type="ARBA" id="ARBA00004377"/>
    </source>
</evidence>
<dbReference type="OrthoDB" id="9810980at2"/>
<evidence type="ECO:0000256" key="7">
    <source>
        <dbReference type="ARBA" id="ARBA00022989"/>
    </source>
</evidence>
<evidence type="ECO:0000256" key="9">
    <source>
        <dbReference type="RuleBase" id="RU365093"/>
    </source>
</evidence>
<comment type="similarity">
    <text evidence="2 9">Belongs to the membrane fusion protein (MFP) (TC 8.A.1) family.</text>
</comment>
<dbReference type="InterPro" id="IPR010129">
    <property type="entry name" value="T1SS_HlyD"/>
</dbReference>
<dbReference type="NCBIfam" id="TIGR01843">
    <property type="entry name" value="type_I_hlyD"/>
    <property type="match status" value="1"/>
</dbReference>
<dbReference type="InterPro" id="IPR058781">
    <property type="entry name" value="HH_AprE-like"/>
</dbReference>
<comment type="subcellular location">
    <subcellularLocation>
        <location evidence="1 9">Cell inner membrane</location>
        <topology evidence="1 9">Single-pass membrane protein</topology>
    </subcellularLocation>
</comment>
<evidence type="ECO:0000256" key="3">
    <source>
        <dbReference type="ARBA" id="ARBA00022448"/>
    </source>
</evidence>
<keyword evidence="4 9" id="KW-1003">Cell membrane</keyword>
<feature type="transmembrane region" description="Helical" evidence="9">
    <location>
        <begin position="55"/>
        <end position="83"/>
    </location>
</feature>
<dbReference type="AlphaFoldDB" id="A0A212S4T0"/>
<keyword evidence="5 9" id="KW-0997">Cell inner membrane</keyword>
<organism evidence="12 13">
    <name type="scientific">Rhodoblastus acidophilus</name>
    <name type="common">Rhodopseudomonas acidophila</name>
    <dbReference type="NCBI Taxonomy" id="1074"/>
    <lineage>
        <taxon>Bacteria</taxon>
        <taxon>Pseudomonadati</taxon>
        <taxon>Pseudomonadota</taxon>
        <taxon>Alphaproteobacteria</taxon>
        <taxon>Hyphomicrobiales</taxon>
        <taxon>Rhodoblastaceae</taxon>
        <taxon>Rhodoblastus</taxon>
    </lineage>
</organism>
<evidence type="ECO:0000256" key="5">
    <source>
        <dbReference type="ARBA" id="ARBA00022519"/>
    </source>
</evidence>
<dbReference type="InterPro" id="IPR050739">
    <property type="entry name" value="MFP"/>
</dbReference>
<evidence type="ECO:0000256" key="6">
    <source>
        <dbReference type="ARBA" id="ARBA00022692"/>
    </source>
</evidence>
<dbReference type="PANTHER" id="PTHR30386:SF17">
    <property type="entry name" value="ALKALINE PROTEASE SECRETION PROTEIN APRE"/>
    <property type="match status" value="1"/>
</dbReference>
<reference evidence="13" key="1">
    <citation type="submission" date="2017-06" db="EMBL/GenBank/DDBJ databases">
        <authorList>
            <person name="Varghese N."/>
            <person name="Submissions S."/>
        </authorList>
    </citation>
    <scope>NUCLEOTIDE SEQUENCE [LARGE SCALE GENOMIC DNA]</scope>
    <source>
        <strain evidence="13">DSM 137</strain>
    </source>
</reference>
<evidence type="ECO:0000259" key="11">
    <source>
        <dbReference type="Pfam" id="PF26002"/>
    </source>
</evidence>
<evidence type="ECO:0000256" key="4">
    <source>
        <dbReference type="ARBA" id="ARBA00022475"/>
    </source>
</evidence>
<dbReference type="Gene3D" id="2.40.30.170">
    <property type="match status" value="1"/>
</dbReference>
<dbReference type="GO" id="GO:0005886">
    <property type="term" value="C:plasma membrane"/>
    <property type="evidence" value="ECO:0007669"/>
    <property type="project" value="UniProtKB-SubCell"/>
</dbReference>
<dbReference type="Pfam" id="PF25994">
    <property type="entry name" value="HH_AprE"/>
    <property type="match status" value="1"/>
</dbReference>
<dbReference type="InterPro" id="IPR058982">
    <property type="entry name" value="Beta-barrel_AprE"/>
</dbReference>
<evidence type="ECO:0000256" key="2">
    <source>
        <dbReference type="ARBA" id="ARBA00009477"/>
    </source>
</evidence>
<keyword evidence="13" id="KW-1185">Reference proteome</keyword>
<gene>
    <name evidence="12" type="ORF">SAMN06265338_11290</name>
</gene>
<dbReference type="Proteomes" id="UP000198418">
    <property type="component" value="Unassembled WGS sequence"/>
</dbReference>
<dbReference type="Gene3D" id="2.40.50.100">
    <property type="match status" value="1"/>
</dbReference>
<dbReference type="PANTHER" id="PTHR30386">
    <property type="entry name" value="MEMBRANE FUSION SUBUNIT OF EMRAB-TOLC MULTIDRUG EFFLUX PUMP"/>
    <property type="match status" value="1"/>
</dbReference>
<keyword evidence="6 9" id="KW-0812">Transmembrane</keyword>
<keyword evidence="3 9" id="KW-0813">Transport</keyword>
<dbReference type="PRINTS" id="PR01490">
    <property type="entry name" value="RTXTOXIND"/>
</dbReference>
<dbReference type="PROSITE" id="PS00543">
    <property type="entry name" value="HLYD_FAMILY"/>
    <property type="match status" value="1"/>
</dbReference>
<evidence type="ECO:0000313" key="12">
    <source>
        <dbReference type="EMBL" id="SNB80193.1"/>
    </source>
</evidence>
<dbReference type="InterPro" id="IPR006144">
    <property type="entry name" value="Secretion_HlyD_CS"/>
</dbReference>
<accession>A0A212S4T0</accession>
<dbReference type="RefSeq" id="WP_088521942.1">
    <property type="nucleotide sequence ID" value="NZ_FYDG01000012.1"/>
</dbReference>
<evidence type="ECO:0000313" key="13">
    <source>
        <dbReference type="Proteomes" id="UP000198418"/>
    </source>
</evidence>
<dbReference type="EMBL" id="FYDG01000012">
    <property type="protein sequence ID" value="SNB80193.1"/>
    <property type="molecule type" value="Genomic_DNA"/>
</dbReference>
<evidence type="ECO:0000259" key="10">
    <source>
        <dbReference type="Pfam" id="PF25994"/>
    </source>
</evidence>
<dbReference type="Pfam" id="PF26002">
    <property type="entry name" value="Beta-barrel_AprE"/>
    <property type="match status" value="1"/>
</dbReference>
<proteinExistence type="inferred from homology"/>
<keyword evidence="8 9" id="KW-0472">Membrane</keyword>
<feature type="domain" description="AprE-like beta-barrel" evidence="11">
    <location>
        <begin position="354"/>
        <end position="441"/>
    </location>
</feature>
<evidence type="ECO:0000256" key="8">
    <source>
        <dbReference type="ARBA" id="ARBA00023136"/>
    </source>
</evidence>
<feature type="domain" description="AprE-like long alpha-helical hairpin" evidence="10">
    <location>
        <begin position="124"/>
        <end position="311"/>
    </location>
</feature>
<sequence length="465" mass="50663">MNQISRLPPRPSLPFAPQPTRLEIARPVAPQAPASGLASQLDVACRRELRAGMRVIVAGTLIVGLLGGFAPLAGAVILAGALVSESHVKKVQHPTGGVVAGVSVRDGDKVEAGAPLVRLDDTSARANLQVVVGQLDAMRARVARLVAERDEADMPETMAPADRDDQEAPAILAAEKSLFRARRTSRVGQKDLLVGRIGQLEEELRGLDAQMQSQIAQRQLIDTELKGVSTLYEKKLVPLPRLTALQREAARINGVQGQLVSNTAETRAKVDEARLQVARLDQDFRTEVMKDLRESQDKEAELVERAVAVRDLFARLDIRAPAAGRVHQLALHTVGGVAAPGEVLLEIVPDHDELQVEAKLSPRDIDQVRLGQNAQARFPAFNQRTTPELSGQVVFVSPDAARDPQGVTFYQVRIALSHEEIERLGGLKLVPGMPVEVLVSTESRTMLSYLFKPISDQLTRVFRER</sequence>
<dbReference type="GO" id="GO:0009306">
    <property type="term" value="P:protein secretion"/>
    <property type="evidence" value="ECO:0007669"/>
    <property type="project" value="InterPro"/>
</dbReference>
<protein>
    <recommendedName>
        <fullName evidence="9">Membrane fusion protein (MFP) family protein</fullName>
    </recommendedName>
</protein>
<keyword evidence="7 9" id="KW-1133">Transmembrane helix</keyword>